<protein>
    <recommendedName>
        <fullName evidence="3">AB hydrolase-1 domain-containing protein</fullName>
    </recommendedName>
</protein>
<name>A0AAD9LBN2_9STRA</name>
<organism evidence="1 2">
    <name type="scientific">Phytophthora citrophthora</name>
    <dbReference type="NCBI Taxonomy" id="4793"/>
    <lineage>
        <taxon>Eukaryota</taxon>
        <taxon>Sar</taxon>
        <taxon>Stramenopiles</taxon>
        <taxon>Oomycota</taxon>
        <taxon>Peronosporomycetes</taxon>
        <taxon>Peronosporales</taxon>
        <taxon>Peronosporaceae</taxon>
        <taxon>Phytophthora</taxon>
    </lineage>
</organism>
<dbReference type="AlphaFoldDB" id="A0AAD9LBN2"/>
<dbReference type="SUPFAM" id="SSF53474">
    <property type="entry name" value="alpha/beta-Hydrolases"/>
    <property type="match status" value="1"/>
</dbReference>
<proteinExistence type="predicted"/>
<sequence>MDDIRFQIDNQTAAFSVTSTANDLAAIIDYELSDQVVYVYVYGLSYGTYLVEGLAHFAPASVKGFSVDGIVSESGDTVEKRSTFSNWDHDSIPCMAEDFCKSKFPGVTDLSSTTSWMLLYLTARRELTPVLTHCKERQKAFVLALIYLWRISSNRMRIAILAVIYRAARCSDADADALASFAESEDDAGFGDEEPETLLYDLLYYLIVFSEMWESPTPDKATLMNWYENSTMASDNFLSLPYYSGNVLAKADPPPYCSASGTGELPDGVTVLMMTGGMDLQTRRMYGELGYEMMSGERVLVNFDDAGHCTTFTTPTKSGGCYMRSDKVLRQNRGFPGVFWHERPLRQLGFRLQPEAGSLGSPGGSAIRLEELPACMDDIRFQIDNQTAAFSVTSTANDLAAIIDYELSDQVVYVYVYGLSYGTYLVEGLAHFAPASVKGFSVDGIVSESGDTVEKRSTFSNWDHDSIPCMAEDFCKSKFPGVMDLSSTTSWMLLYLTARRELTPVLTHCKERQKAFVLALIYLWRISSNRMRIAILAVIYRAARCSDADADALASFAESEDDAGFGDEEPETLLYDLLYYLIVFSEMWESPTPDKATLMNWYENSTMASDNFLSLPYYSGNVLAKADPPPYCSASGTGELPDGVTVLMMTGGMDLQTRRMYGELGYEMMSGERVLVNFDDAGHCTTFTTPTKSGGSYMRSDKVLRQNRGFPGVFWHERPLRQLGFRLQPEAGSLGSPGGSAIRLEELPACMDDIRFQIDNQTAAFSVTSTANDLAAIIDYELSDQVVYVYVYGLSYGTYLVEGLAHFAPASVKGFSVDGIVSESGDTVEKRSTFSNWDHDVGVVASRFLVWLKTSAKASFLV</sequence>
<gene>
    <name evidence="1" type="ORF">P3T76_015101</name>
</gene>
<dbReference type="EMBL" id="JASMQC010000049">
    <property type="protein sequence ID" value="KAK1929349.1"/>
    <property type="molecule type" value="Genomic_DNA"/>
</dbReference>
<evidence type="ECO:0000313" key="2">
    <source>
        <dbReference type="Proteomes" id="UP001259832"/>
    </source>
</evidence>
<dbReference type="Gene3D" id="3.40.50.1820">
    <property type="entry name" value="alpha/beta hydrolase"/>
    <property type="match status" value="1"/>
</dbReference>
<reference evidence="1" key="1">
    <citation type="submission" date="2023-08" db="EMBL/GenBank/DDBJ databases">
        <title>Reference Genome Resource for the Citrus Pathogen Phytophthora citrophthora.</title>
        <authorList>
            <person name="Moller H."/>
            <person name="Coetzee B."/>
            <person name="Rose L.J."/>
            <person name="Van Niekerk J.M."/>
        </authorList>
    </citation>
    <scope>NUCLEOTIDE SEQUENCE</scope>
    <source>
        <strain evidence="1">STE-U-9442</strain>
    </source>
</reference>
<accession>A0AAD9LBN2</accession>
<evidence type="ECO:0000313" key="1">
    <source>
        <dbReference type="EMBL" id="KAK1929349.1"/>
    </source>
</evidence>
<evidence type="ECO:0008006" key="3">
    <source>
        <dbReference type="Google" id="ProtNLM"/>
    </source>
</evidence>
<comment type="caution">
    <text evidence="1">The sequence shown here is derived from an EMBL/GenBank/DDBJ whole genome shotgun (WGS) entry which is preliminary data.</text>
</comment>
<dbReference type="InterPro" id="IPR029058">
    <property type="entry name" value="AB_hydrolase_fold"/>
</dbReference>
<dbReference type="Proteomes" id="UP001259832">
    <property type="component" value="Unassembled WGS sequence"/>
</dbReference>
<keyword evidence="2" id="KW-1185">Reference proteome</keyword>